<dbReference type="Proteomes" id="UP000253410">
    <property type="component" value="Unassembled WGS sequence"/>
</dbReference>
<dbReference type="OrthoDB" id="5348860at2"/>
<proteinExistence type="predicted"/>
<comment type="caution">
    <text evidence="1">The sequence shown here is derived from an EMBL/GenBank/DDBJ whole genome shotgun (WGS) entry which is preliminary data.</text>
</comment>
<keyword evidence="2" id="KW-1185">Reference proteome</keyword>
<sequence>MATAVKTDTIYDTKWSLATLEGEPVNNNSDPMMGPEMPYFTISQDGSFQGRFGPLPIRGDSNVAGNDIEFILAPYPRIWPGETVMRLVSYMHAVTRFTLNDSELKLYNEDKELAGFKGA</sequence>
<accession>A0A365XSN6</accession>
<dbReference type="EMBL" id="QFFJ01000002">
    <property type="protein sequence ID" value="RBL89372.1"/>
    <property type="molecule type" value="Genomic_DNA"/>
</dbReference>
<gene>
    <name evidence="1" type="ORF">DF182_22895</name>
</gene>
<protein>
    <recommendedName>
        <fullName evidence="3">Lipocalin-like domain-containing protein</fullName>
    </recommendedName>
</protein>
<evidence type="ECO:0000313" key="1">
    <source>
        <dbReference type="EMBL" id="RBL89372.1"/>
    </source>
</evidence>
<evidence type="ECO:0008006" key="3">
    <source>
        <dbReference type="Google" id="ProtNLM"/>
    </source>
</evidence>
<organism evidence="1 2">
    <name type="scientific">Chitinophaga flava</name>
    <dbReference type="NCBI Taxonomy" id="2259036"/>
    <lineage>
        <taxon>Bacteria</taxon>
        <taxon>Pseudomonadati</taxon>
        <taxon>Bacteroidota</taxon>
        <taxon>Chitinophagia</taxon>
        <taxon>Chitinophagales</taxon>
        <taxon>Chitinophagaceae</taxon>
        <taxon>Chitinophaga</taxon>
    </lineage>
</organism>
<name>A0A365XSN6_9BACT</name>
<evidence type="ECO:0000313" key="2">
    <source>
        <dbReference type="Proteomes" id="UP000253410"/>
    </source>
</evidence>
<dbReference type="AlphaFoldDB" id="A0A365XSN6"/>
<dbReference type="RefSeq" id="WP_147243515.1">
    <property type="nucleotide sequence ID" value="NZ_QFFJ01000002.1"/>
</dbReference>
<reference evidence="1 2" key="1">
    <citation type="submission" date="2018-05" db="EMBL/GenBank/DDBJ databases">
        <title>Chitinophaga sp. K3CV102501T nov., isolated from isolated from a monsoon evergreen broad-leaved forest soil.</title>
        <authorList>
            <person name="Lv Y."/>
        </authorList>
    </citation>
    <scope>NUCLEOTIDE SEQUENCE [LARGE SCALE GENOMIC DNA]</scope>
    <source>
        <strain evidence="1 2">GDMCC 1.1325</strain>
    </source>
</reference>